<feature type="transmembrane region" description="Helical" evidence="1">
    <location>
        <begin position="174"/>
        <end position="193"/>
    </location>
</feature>
<protein>
    <submittedName>
        <fullName evidence="2">Uncharacterized protein</fullName>
    </submittedName>
</protein>
<keyword evidence="1" id="KW-1133">Transmembrane helix</keyword>
<comment type="caution">
    <text evidence="2">The sequence shown here is derived from an EMBL/GenBank/DDBJ whole genome shotgun (WGS) entry which is preliminary data.</text>
</comment>
<proteinExistence type="predicted"/>
<sequence length="250" mass="28872">MTEQQTKSCDLPEITGRLCLEGFVSSLTPAMERHLIFMLLCLNYCSSDWVLVPFVPLRQEQMSNKTTLKDTPKLGNKKYDTCPDVHNLTMMSFAGKQEELNSDTTSEWDISIEDLKELIKENEKIPKTEPGKRSFVNTISQNLMAEAEIRIRNLFHAKSRQARFSGLHFPSMEGSLMTISMLLFGVYLSKLIVKLLQSHYAKFNMPIRTIGAIRTPIILTQRRAERAAQDMDMWKLQFMNMIDKYTSRFN</sequence>
<gene>
    <name evidence="2" type="ORF">RUM43_006894</name>
</gene>
<reference evidence="2 3" key="1">
    <citation type="submission" date="2023-10" db="EMBL/GenBank/DDBJ databases">
        <title>Genomes of two closely related lineages of the louse Polyplax serrata with different host specificities.</title>
        <authorList>
            <person name="Martinu J."/>
            <person name="Tarabai H."/>
            <person name="Stefka J."/>
            <person name="Hypsa V."/>
        </authorList>
    </citation>
    <scope>NUCLEOTIDE SEQUENCE [LARGE SCALE GENOMIC DNA]</scope>
    <source>
        <strain evidence="2">HR10_N</strain>
    </source>
</reference>
<evidence type="ECO:0000313" key="3">
    <source>
        <dbReference type="Proteomes" id="UP001372834"/>
    </source>
</evidence>
<dbReference type="EMBL" id="JAWJWE010000003">
    <property type="protein sequence ID" value="KAK6638627.1"/>
    <property type="molecule type" value="Genomic_DNA"/>
</dbReference>
<dbReference type="Proteomes" id="UP001372834">
    <property type="component" value="Unassembled WGS sequence"/>
</dbReference>
<evidence type="ECO:0000313" key="2">
    <source>
        <dbReference type="EMBL" id="KAK6638627.1"/>
    </source>
</evidence>
<name>A0AAN8S7I5_POLSC</name>
<dbReference type="AlphaFoldDB" id="A0AAN8S7I5"/>
<accession>A0AAN8S7I5</accession>
<evidence type="ECO:0000256" key="1">
    <source>
        <dbReference type="SAM" id="Phobius"/>
    </source>
</evidence>
<organism evidence="2 3">
    <name type="scientific">Polyplax serrata</name>
    <name type="common">Common mouse louse</name>
    <dbReference type="NCBI Taxonomy" id="468196"/>
    <lineage>
        <taxon>Eukaryota</taxon>
        <taxon>Metazoa</taxon>
        <taxon>Ecdysozoa</taxon>
        <taxon>Arthropoda</taxon>
        <taxon>Hexapoda</taxon>
        <taxon>Insecta</taxon>
        <taxon>Pterygota</taxon>
        <taxon>Neoptera</taxon>
        <taxon>Paraneoptera</taxon>
        <taxon>Psocodea</taxon>
        <taxon>Troctomorpha</taxon>
        <taxon>Phthiraptera</taxon>
        <taxon>Anoplura</taxon>
        <taxon>Polyplacidae</taxon>
        <taxon>Polyplax</taxon>
    </lineage>
</organism>
<keyword evidence="1" id="KW-0812">Transmembrane</keyword>
<keyword evidence="1" id="KW-0472">Membrane</keyword>